<reference evidence="1" key="1">
    <citation type="submission" date="2022-03" db="EMBL/GenBank/DDBJ databases">
        <title>Streptomyces 7R015 and 7R016 isolated from Barleria lupulina in Thailand.</title>
        <authorList>
            <person name="Kanchanasin P."/>
            <person name="Phongsopitanun W."/>
            <person name="Tanasupawat S."/>
        </authorList>
    </citation>
    <scope>NUCLEOTIDE SEQUENCE</scope>
    <source>
        <strain evidence="1">7R015</strain>
    </source>
</reference>
<dbReference type="Proteomes" id="UP001165269">
    <property type="component" value="Unassembled WGS sequence"/>
</dbReference>
<protein>
    <submittedName>
        <fullName evidence="1">Uncharacterized protein</fullName>
    </submittedName>
</protein>
<comment type="caution">
    <text evidence="1">The sequence shown here is derived from an EMBL/GenBank/DDBJ whole genome shotgun (WGS) entry which is preliminary data.</text>
</comment>
<name>A0ABS9YJV4_9ACTN</name>
<accession>A0ABS9YJV4</accession>
<evidence type="ECO:0000313" key="1">
    <source>
        <dbReference type="EMBL" id="MCI3277503.1"/>
    </source>
</evidence>
<dbReference type="EMBL" id="JALDAY010000015">
    <property type="protein sequence ID" value="MCI3277503.1"/>
    <property type="molecule type" value="Genomic_DNA"/>
</dbReference>
<gene>
    <name evidence="1" type="ORF">MQP27_41190</name>
</gene>
<proteinExistence type="predicted"/>
<evidence type="ECO:0000313" key="2">
    <source>
        <dbReference type="Proteomes" id="UP001165269"/>
    </source>
</evidence>
<keyword evidence="2" id="KW-1185">Reference proteome</keyword>
<sequence length="343" mass="36941">MNYRPYPDVSRSLAQVQRGRVRPEHYVRQRPDGVIEESYVIPEAELAAFHEWWLSSPRSSGADANVTVFSTSNTSAGAGAESPRARAQATGFTGISAAGIAYAAEALRHFGESLAERPRGTGKAAIIEAIVDQAVKAGEHVHVAGHDGVRCAGGDDTCTLPRTMPRQCPGCGHAQHAPGVECETSVEHGPNRWHRCLCLATPGASRACPPQMDCQGGTLGFADIVHLREGRTLRGTDGETITPDVLAEPHPIVLARTVRTCTAVPSQWNAWTVDGQYLYLRYRSGIGTADAYADEHSENWTRIPDGAVARFDTGDRLDGEMTLIEFCQRAGLQLADDAEVIGE</sequence>
<organism evidence="1 2">
    <name type="scientific">Streptomyces cylindrosporus</name>
    <dbReference type="NCBI Taxonomy" id="2927583"/>
    <lineage>
        <taxon>Bacteria</taxon>
        <taxon>Bacillati</taxon>
        <taxon>Actinomycetota</taxon>
        <taxon>Actinomycetes</taxon>
        <taxon>Kitasatosporales</taxon>
        <taxon>Streptomycetaceae</taxon>
        <taxon>Streptomyces</taxon>
    </lineage>
</organism>
<dbReference type="RefSeq" id="WP_242775278.1">
    <property type="nucleotide sequence ID" value="NZ_JALDAY010000015.1"/>
</dbReference>